<dbReference type="GO" id="GO:0016757">
    <property type="term" value="F:glycosyltransferase activity"/>
    <property type="evidence" value="ECO:0007669"/>
    <property type="project" value="InterPro"/>
</dbReference>
<dbReference type="InterPro" id="IPR001296">
    <property type="entry name" value="Glyco_trans_1"/>
</dbReference>
<feature type="domain" description="Glycosyltransferase subfamily 4-like N-terminal" evidence="2">
    <location>
        <begin position="57"/>
        <end position="158"/>
    </location>
</feature>
<reference evidence="3 4" key="1">
    <citation type="submission" date="2019-03" db="EMBL/GenBank/DDBJ databases">
        <title>Genomic Encyclopedia of Type Strains, Phase III (KMG-III): the genomes of soil and plant-associated and newly described type strains.</title>
        <authorList>
            <person name="Whitman W."/>
        </authorList>
    </citation>
    <scope>NUCLEOTIDE SEQUENCE [LARGE SCALE GENOMIC DNA]</scope>
    <source>
        <strain evidence="3 4">LMG 29544</strain>
    </source>
</reference>
<dbReference type="EMBL" id="SORE01000004">
    <property type="protein sequence ID" value="TDY52825.1"/>
    <property type="molecule type" value="Genomic_DNA"/>
</dbReference>
<accession>A0A4R8LXZ6</accession>
<dbReference type="CDD" id="cd03802">
    <property type="entry name" value="GT4_AviGT4-like"/>
    <property type="match status" value="1"/>
</dbReference>
<evidence type="ECO:0000313" key="4">
    <source>
        <dbReference type="Proteomes" id="UP000295509"/>
    </source>
</evidence>
<dbReference type="Proteomes" id="UP000295509">
    <property type="component" value="Unassembled WGS sequence"/>
</dbReference>
<dbReference type="Pfam" id="PF13439">
    <property type="entry name" value="Glyco_transf_4"/>
    <property type="match status" value="1"/>
</dbReference>
<dbReference type="AlphaFoldDB" id="A0A4R8LXZ6"/>
<dbReference type="PANTHER" id="PTHR12526:SF595">
    <property type="entry name" value="BLL5217 PROTEIN"/>
    <property type="match status" value="1"/>
</dbReference>
<evidence type="ECO:0000259" key="2">
    <source>
        <dbReference type="Pfam" id="PF13439"/>
    </source>
</evidence>
<organism evidence="3 4">
    <name type="scientific">Paraburkholderia rhizosphaerae</name>
    <dbReference type="NCBI Taxonomy" id="480658"/>
    <lineage>
        <taxon>Bacteria</taxon>
        <taxon>Pseudomonadati</taxon>
        <taxon>Pseudomonadota</taxon>
        <taxon>Betaproteobacteria</taxon>
        <taxon>Burkholderiales</taxon>
        <taxon>Burkholderiaceae</taxon>
        <taxon>Paraburkholderia</taxon>
    </lineage>
</organism>
<protein>
    <submittedName>
        <fullName evidence="3">Glycosyltransferase involved in cell wall biosynthesis</fullName>
    </submittedName>
</protein>
<gene>
    <name evidence="3" type="ORF">BX592_104107</name>
</gene>
<dbReference type="PANTHER" id="PTHR12526">
    <property type="entry name" value="GLYCOSYLTRANSFERASE"/>
    <property type="match status" value="1"/>
</dbReference>
<keyword evidence="4" id="KW-1185">Reference proteome</keyword>
<dbReference type="SUPFAM" id="SSF53756">
    <property type="entry name" value="UDP-Glycosyltransferase/glycogen phosphorylase"/>
    <property type="match status" value="1"/>
</dbReference>
<name>A0A4R8LXZ6_9BURK</name>
<evidence type="ECO:0000313" key="3">
    <source>
        <dbReference type="EMBL" id="TDY52825.1"/>
    </source>
</evidence>
<sequence>MQFGSQSNPASQPGIDLRFVLIAGKLDALAYSLATIGDVMRIAQIAPLTESVPPKLYGGTERVVSYITEALVDLGHDVTLFASGDSVTSAKLEAVWPRALRLDPGIRDRIAPHMLLMEIVRRQADQFDVLHFHMDYYSFSVFKRQETPFVTTLHGRLDLPEQQPVFDTFNTAPVISISNSQRQPLPQARWLTTVYHGLPETLYMPQPVEQKYLAFLGRISPEKRVDTAIRIAGRCGMRIRIAAKVDAADRDYFERDIRPLFDLPYVEYIGEIADDQKAGFLSGAHALLFPIDWPEPFGLVMIEAMACGTPVIAFNRGAVPEVLDDGISGFIVEDEIGAVAAVNRLHSLPRARVRQRFEERFTSHRMASQYVEAYQSVIRAQKRSRFKVVDASTSTS</sequence>
<comment type="caution">
    <text evidence="3">The sequence shown here is derived from an EMBL/GenBank/DDBJ whole genome shotgun (WGS) entry which is preliminary data.</text>
</comment>
<feature type="domain" description="Glycosyl transferase family 1" evidence="1">
    <location>
        <begin position="207"/>
        <end position="349"/>
    </location>
</feature>
<keyword evidence="3" id="KW-0808">Transferase</keyword>
<evidence type="ECO:0000259" key="1">
    <source>
        <dbReference type="Pfam" id="PF00534"/>
    </source>
</evidence>
<dbReference type="Gene3D" id="3.40.50.2000">
    <property type="entry name" value="Glycogen Phosphorylase B"/>
    <property type="match status" value="2"/>
</dbReference>
<proteinExistence type="predicted"/>
<dbReference type="Pfam" id="PF00534">
    <property type="entry name" value="Glycos_transf_1"/>
    <property type="match status" value="1"/>
</dbReference>
<dbReference type="InterPro" id="IPR028098">
    <property type="entry name" value="Glyco_trans_4-like_N"/>
</dbReference>